<evidence type="ECO:0000313" key="2">
    <source>
        <dbReference type="EMBL" id="QDV47164.1"/>
    </source>
</evidence>
<organism evidence="2 3">
    <name type="scientific">Stieleria neptunia</name>
    <dbReference type="NCBI Taxonomy" id="2527979"/>
    <lineage>
        <taxon>Bacteria</taxon>
        <taxon>Pseudomonadati</taxon>
        <taxon>Planctomycetota</taxon>
        <taxon>Planctomycetia</taxon>
        <taxon>Pirellulales</taxon>
        <taxon>Pirellulaceae</taxon>
        <taxon>Stieleria</taxon>
    </lineage>
</organism>
<dbReference type="InterPro" id="IPR012296">
    <property type="entry name" value="Nuclease_put_TT1808"/>
</dbReference>
<protein>
    <recommendedName>
        <fullName evidence="1">Putative restriction endonuclease domain-containing protein</fullName>
    </recommendedName>
</protein>
<dbReference type="OrthoDB" id="291316at2"/>
<dbReference type="Pfam" id="PF05685">
    <property type="entry name" value="Uma2"/>
    <property type="match status" value="1"/>
</dbReference>
<gene>
    <name evidence="2" type="ORF">Enr13x_70730</name>
</gene>
<dbReference type="Gene3D" id="3.90.1570.10">
    <property type="entry name" value="tt1808, chain A"/>
    <property type="match status" value="1"/>
</dbReference>
<reference evidence="2 3" key="1">
    <citation type="submission" date="2019-03" db="EMBL/GenBank/DDBJ databases">
        <title>Deep-cultivation of Planctomycetes and their phenomic and genomic characterization uncovers novel biology.</title>
        <authorList>
            <person name="Wiegand S."/>
            <person name="Jogler M."/>
            <person name="Boedeker C."/>
            <person name="Pinto D."/>
            <person name="Vollmers J."/>
            <person name="Rivas-Marin E."/>
            <person name="Kohn T."/>
            <person name="Peeters S.H."/>
            <person name="Heuer A."/>
            <person name="Rast P."/>
            <person name="Oberbeckmann S."/>
            <person name="Bunk B."/>
            <person name="Jeske O."/>
            <person name="Meyerdierks A."/>
            <person name="Storesund J.E."/>
            <person name="Kallscheuer N."/>
            <person name="Luecker S."/>
            <person name="Lage O.M."/>
            <person name="Pohl T."/>
            <person name="Merkel B.J."/>
            <person name="Hornburger P."/>
            <person name="Mueller R.-W."/>
            <person name="Bruemmer F."/>
            <person name="Labrenz M."/>
            <person name="Spormann A.M."/>
            <person name="Op den Camp H."/>
            <person name="Overmann J."/>
            <person name="Amann R."/>
            <person name="Jetten M.S.M."/>
            <person name="Mascher T."/>
            <person name="Medema M.H."/>
            <person name="Devos D.P."/>
            <person name="Kaster A.-K."/>
            <person name="Ovreas L."/>
            <person name="Rohde M."/>
            <person name="Galperin M.Y."/>
            <person name="Jogler C."/>
        </authorList>
    </citation>
    <scope>NUCLEOTIDE SEQUENCE [LARGE SCALE GENOMIC DNA]</scope>
    <source>
        <strain evidence="2 3">Enr13</strain>
    </source>
</reference>
<accession>A0A518I293</accession>
<sequence length="179" mass="20082">MSEAARDIPHYTVADYRQWEGDWELWHGTAVAMTPSPFGRHGGLLVKLCTALTIAIDQAQCDACVLAEIDWIISDDTIVRPDASVLCGGPPEGHIESTPAMIVEVLSDSTRDRDTKQKRTLYQENRVPWYLIADPRDFSVQLLRLSDLGEYESVPVSEHVQLSICDNCRLVVDLGWLSR</sequence>
<proteinExistence type="predicted"/>
<dbReference type="InterPro" id="IPR011335">
    <property type="entry name" value="Restrct_endonuc-II-like"/>
</dbReference>
<dbReference type="AlphaFoldDB" id="A0A518I293"/>
<evidence type="ECO:0000313" key="3">
    <source>
        <dbReference type="Proteomes" id="UP000319004"/>
    </source>
</evidence>
<dbReference type="KEGG" id="snep:Enr13x_70730"/>
<keyword evidence="3" id="KW-1185">Reference proteome</keyword>
<dbReference type="PANTHER" id="PTHR36558">
    <property type="entry name" value="GLR1098 PROTEIN"/>
    <property type="match status" value="1"/>
</dbReference>
<dbReference type="InterPro" id="IPR008538">
    <property type="entry name" value="Uma2"/>
</dbReference>
<dbReference type="SUPFAM" id="SSF52980">
    <property type="entry name" value="Restriction endonuclease-like"/>
    <property type="match status" value="1"/>
</dbReference>
<name>A0A518I293_9BACT</name>
<dbReference type="RefSeq" id="WP_145391252.1">
    <property type="nucleotide sequence ID" value="NZ_CP037423.1"/>
</dbReference>
<dbReference type="CDD" id="cd06260">
    <property type="entry name" value="DUF820-like"/>
    <property type="match status" value="1"/>
</dbReference>
<evidence type="ECO:0000259" key="1">
    <source>
        <dbReference type="Pfam" id="PF05685"/>
    </source>
</evidence>
<dbReference type="Proteomes" id="UP000319004">
    <property type="component" value="Chromosome"/>
</dbReference>
<dbReference type="EMBL" id="CP037423">
    <property type="protein sequence ID" value="QDV47164.1"/>
    <property type="molecule type" value="Genomic_DNA"/>
</dbReference>
<dbReference type="PANTHER" id="PTHR36558:SF1">
    <property type="entry name" value="RESTRICTION ENDONUCLEASE DOMAIN-CONTAINING PROTEIN-RELATED"/>
    <property type="match status" value="1"/>
</dbReference>
<feature type="domain" description="Putative restriction endonuclease" evidence="1">
    <location>
        <begin position="14"/>
        <end position="161"/>
    </location>
</feature>